<protein>
    <submittedName>
        <fullName evidence="14">Putative LOC100741061 [Bombus impatiens]</fullName>
    </submittedName>
</protein>
<evidence type="ECO:0000313" key="14">
    <source>
        <dbReference type="EMBL" id="CDW35623.1"/>
    </source>
</evidence>
<dbReference type="PANTHER" id="PTHR23085">
    <property type="entry name" value="GH28348P"/>
    <property type="match status" value="1"/>
</dbReference>
<comment type="subcellular location">
    <subcellularLocation>
        <location evidence="3">Cell membrane</location>
    </subcellularLocation>
    <subcellularLocation>
        <location evidence="2">Endomembrane system</location>
        <topology evidence="2">Peripheral membrane protein</topology>
    </subcellularLocation>
    <subcellularLocation>
        <location evidence="1">Endoplasmic reticulum membrane</location>
        <topology evidence="1">Single-pass type IV membrane protein</topology>
    </subcellularLocation>
</comment>
<dbReference type="FunFam" id="2.20.110.10:FF:000001">
    <property type="entry name" value="Junctophilin"/>
    <property type="match status" value="1"/>
</dbReference>
<dbReference type="FunFam" id="2.20.110.10:FF:000003">
    <property type="entry name" value="Junctophilin"/>
    <property type="match status" value="1"/>
</dbReference>
<evidence type="ECO:0000256" key="13">
    <source>
        <dbReference type="SAM" id="Phobius"/>
    </source>
</evidence>
<dbReference type="GO" id="GO:0005886">
    <property type="term" value="C:plasma membrane"/>
    <property type="evidence" value="ECO:0007669"/>
    <property type="project" value="UniProtKB-SubCell"/>
</dbReference>
<dbReference type="SUPFAM" id="SSF82185">
    <property type="entry name" value="Histone H3 K4-specific methyltransferase SET7/9 N-terminal domain"/>
    <property type="match status" value="2"/>
</dbReference>
<keyword evidence="11 13" id="KW-0472">Membrane</keyword>
<feature type="compositionally biased region" description="Polar residues" evidence="12">
    <location>
        <begin position="10"/>
        <end position="20"/>
    </location>
</feature>
<evidence type="ECO:0000256" key="7">
    <source>
        <dbReference type="ARBA" id="ARBA00022692"/>
    </source>
</evidence>
<dbReference type="AlphaFoldDB" id="A0A0K2UBL0"/>
<evidence type="ECO:0000256" key="2">
    <source>
        <dbReference type="ARBA" id="ARBA00004184"/>
    </source>
</evidence>
<keyword evidence="8" id="KW-0677">Repeat</keyword>
<feature type="compositionally biased region" description="Low complexity" evidence="12">
    <location>
        <begin position="758"/>
        <end position="771"/>
    </location>
</feature>
<sequence length="929" mass="102853">MSRLSPIDPISSSAGTTRSHFNNDARSGEVGGRFDFDDGGTYCGGWEDGKAHGHGVCTGPKGQGEYSGSWHYGFEVSGVYTWPSGSSYEGHWQNGKRHGLGVETRGRWIYRGEWTQGLKGRYGVRQSTVSSAKYEGTWANGLQDGYGSETYADAGTYQGQWLRGMRHGYGVRTSAPFGIASHCKIGDARHTSISSLNLENESGHITSPNTENRDNIDSRGGFVLRSRSDEVPHRRRSLVERTGMKNFVQSLKLKKQRSTGDLDRKVGVSIRSTGSSTSWMSSESSFVGGGGGGGTGAASIISEGSNQSFVLEDELLDSNITETYMGEWKNDKRCGFGISERSDGLKYEGEWYNNRKYGYGITTQKDGIREEGKYKNNILITSHQKRHLFLIRSAKFRERIDSAINAAQRASKIAMQKADIAISRTATARGKAEQADIAEVHAKEDADTALLCAKNYSHETDKLQPNSSVRASRSPSFQNVPPQPQFPPTGGAAKPPATPTFPVENTSLNVSLNGAPQSKFLEPNVPNHIKGRDKSPSFSNFPTFPQQQQQSQHQQQQTPKLTTSQLSDIKNSLVPEFNKSPVQSIHQQIQLPNVSEYQEPPIETVVKEVKPELHSGIHTSTSNRSFNFPSTNCDIKIDRSVGGVENQIFSSSSSPPLPPPSPMSQASPASRLADALRKTKTSMQQPLLQQQHHQQPQQHHQQPQQHHQQQQRQQPGGHNSRNFSRIMDDRLDHYNRTPSRQPSVEHMNLPSSLSENKATASSSRASSRTRALPPVPSMSIDDSTNFVDGLRNRLSGAVNSQEISHMGNIPKRTESLYFKEPIQPEPSRGPESGAASLQRKKSLPDVQSLVGVTKSQGSTEMTREEISLLSSTRRDVLRKQLEEIEKYKSNPLLYFVSPTFKDWVSRQQLILLILFVNLTLALIFFKILT</sequence>
<dbReference type="PANTHER" id="PTHR23085:SF16">
    <property type="entry name" value="GH28348P"/>
    <property type="match status" value="1"/>
</dbReference>
<accession>A0A0K2UBL0</accession>
<evidence type="ECO:0000256" key="8">
    <source>
        <dbReference type="ARBA" id="ARBA00022737"/>
    </source>
</evidence>
<keyword evidence="10 13" id="KW-1133">Transmembrane helix</keyword>
<feature type="region of interest" description="Disordered" evidence="12">
    <location>
        <begin position="821"/>
        <end position="841"/>
    </location>
</feature>
<proteinExistence type="inferred from homology"/>
<evidence type="ECO:0000256" key="10">
    <source>
        <dbReference type="ARBA" id="ARBA00022989"/>
    </source>
</evidence>
<keyword evidence="5" id="KW-1003">Cell membrane</keyword>
<feature type="compositionally biased region" description="Polar residues" evidence="12">
    <location>
        <begin position="503"/>
        <end position="516"/>
    </location>
</feature>
<dbReference type="InterPro" id="IPR003409">
    <property type="entry name" value="MORN"/>
</dbReference>
<keyword evidence="7 13" id="KW-0812">Transmembrane</keyword>
<feature type="compositionally biased region" description="Polar residues" evidence="12">
    <location>
        <begin position="200"/>
        <end position="210"/>
    </location>
</feature>
<dbReference type="EMBL" id="HACA01018262">
    <property type="protein sequence ID" value="CDW35623.1"/>
    <property type="molecule type" value="Transcribed_RNA"/>
</dbReference>
<dbReference type="SMART" id="SM00698">
    <property type="entry name" value="MORN"/>
    <property type="match status" value="6"/>
</dbReference>
<feature type="compositionally biased region" description="Polar residues" evidence="12">
    <location>
        <begin position="463"/>
        <end position="473"/>
    </location>
</feature>
<dbReference type="InterPro" id="IPR017191">
    <property type="entry name" value="Junctophilin"/>
</dbReference>
<feature type="compositionally biased region" description="Low complexity" evidence="12">
    <location>
        <begin position="546"/>
        <end position="557"/>
    </location>
</feature>
<feature type="transmembrane region" description="Helical" evidence="13">
    <location>
        <begin position="909"/>
        <end position="928"/>
    </location>
</feature>
<evidence type="ECO:0000256" key="4">
    <source>
        <dbReference type="ARBA" id="ARBA00008599"/>
    </source>
</evidence>
<dbReference type="FunFam" id="2.20.110.10:FF:000013">
    <property type="entry name" value="Putative Junctophilin-1"/>
    <property type="match status" value="1"/>
</dbReference>
<dbReference type="Pfam" id="PF02493">
    <property type="entry name" value="MORN"/>
    <property type="match status" value="8"/>
</dbReference>
<dbReference type="Gene3D" id="2.20.110.10">
    <property type="entry name" value="Histone H3 K4-specific methyltransferase SET7/9 N-terminal domain"/>
    <property type="match status" value="3"/>
</dbReference>
<keyword evidence="6" id="KW-0597">Phosphoprotein</keyword>
<dbReference type="GO" id="GO:0030314">
    <property type="term" value="C:junctional membrane complex"/>
    <property type="evidence" value="ECO:0007669"/>
    <property type="project" value="InterPro"/>
</dbReference>
<feature type="region of interest" description="Disordered" evidence="12">
    <location>
        <begin position="459"/>
        <end position="564"/>
    </location>
</feature>
<evidence type="ECO:0000256" key="1">
    <source>
        <dbReference type="ARBA" id="ARBA00004163"/>
    </source>
</evidence>
<evidence type="ECO:0000256" key="5">
    <source>
        <dbReference type="ARBA" id="ARBA00022475"/>
    </source>
</evidence>
<comment type="similarity">
    <text evidence="4">Belongs to the junctophilin family.</text>
</comment>
<keyword evidence="9" id="KW-0256">Endoplasmic reticulum</keyword>
<feature type="compositionally biased region" description="Low complexity" evidence="12">
    <location>
        <begin position="684"/>
        <end position="715"/>
    </location>
</feature>
<evidence type="ECO:0000256" key="11">
    <source>
        <dbReference type="ARBA" id="ARBA00023136"/>
    </source>
</evidence>
<dbReference type="GO" id="GO:0005789">
    <property type="term" value="C:endoplasmic reticulum membrane"/>
    <property type="evidence" value="ECO:0007669"/>
    <property type="project" value="UniProtKB-SubCell"/>
</dbReference>
<feature type="region of interest" description="Disordered" evidence="12">
    <location>
        <begin position="200"/>
        <end position="220"/>
    </location>
</feature>
<organism evidence="14">
    <name type="scientific">Lepeophtheirus salmonis</name>
    <name type="common">Salmon louse</name>
    <name type="synonym">Caligus salmonis</name>
    <dbReference type="NCBI Taxonomy" id="72036"/>
    <lineage>
        <taxon>Eukaryota</taxon>
        <taxon>Metazoa</taxon>
        <taxon>Ecdysozoa</taxon>
        <taxon>Arthropoda</taxon>
        <taxon>Crustacea</taxon>
        <taxon>Multicrustacea</taxon>
        <taxon>Hexanauplia</taxon>
        <taxon>Copepoda</taxon>
        <taxon>Siphonostomatoida</taxon>
        <taxon>Caligidae</taxon>
        <taxon>Lepeophtheirus</taxon>
    </lineage>
</organism>
<evidence type="ECO:0000256" key="6">
    <source>
        <dbReference type="ARBA" id="ARBA00022553"/>
    </source>
</evidence>
<evidence type="ECO:0000256" key="12">
    <source>
        <dbReference type="SAM" id="MobiDB-lite"/>
    </source>
</evidence>
<feature type="compositionally biased region" description="Polar residues" evidence="12">
    <location>
        <begin position="536"/>
        <end position="545"/>
    </location>
</feature>
<dbReference type="OrthoDB" id="284854at2759"/>
<name>A0A0K2UBL0_LEPSM</name>
<reference evidence="14" key="1">
    <citation type="submission" date="2014-05" db="EMBL/GenBank/DDBJ databases">
        <authorList>
            <person name="Chronopoulou M."/>
        </authorList>
    </citation>
    <scope>NUCLEOTIDE SEQUENCE</scope>
    <source>
        <tissue evidence="14">Whole organism</tissue>
    </source>
</reference>
<feature type="region of interest" description="Disordered" evidence="12">
    <location>
        <begin position="646"/>
        <end position="784"/>
    </location>
</feature>
<evidence type="ECO:0000256" key="9">
    <source>
        <dbReference type="ARBA" id="ARBA00022824"/>
    </source>
</evidence>
<feature type="compositionally biased region" description="Basic and acidic residues" evidence="12">
    <location>
        <begin position="21"/>
        <end position="30"/>
    </location>
</feature>
<evidence type="ECO:0000256" key="3">
    <source>
        <dbReference type="ARBA" id="ARBA00004236"/>
    </source>
</evidence>
<feature type="compositionally biased region" description="Basic and acidic residues" evidence="12">
    <location>
        <begin position="726"/>
        <end position="735"/>
    </location>
</feature>
<feature type="region of interest" description="Disordered" evidence="12">
    <location>
        <begin position="1"/>
        <end position="30"/>
    </location>
</feature>